<gene>
    <name evidence="7" type="ORF">COU98_01425</name>
</gene>
<evidence type="ECO:0000313" key="7">
    <source>
        <dbReference type="EMBL" id="PJE69549.1"/>
    </source>
</evidence>
<dbReference type="GO" id="GO:0005524">
    <property type="term" value="F:ATP binding"/>
    <property type="evidence" value="ECO:0007669"/>
    <property type="project" value="UniProtKB-KW"/>
</dbReference>
<keyword evidence="1" id="KW-0436">Ligase</keyword>
<feature type="transmembrane region" description="Helical" evidence="4">
    <location>
        <begin position="70"/>
        <end position="91"/>
    </location>
</feature>
<dbReference type="Pfam" id="PF08245">
    <property type="entry name" value="Mur_ligase_M"/>
    <property type="match status" value="1"/>
</dbReference>
<feature type="transmembrane region" description="Helical" evidence="4">
    <location>
        <begin position="138"/>
        <end position="166"/>
    </location>
</feature>
<dbReference type="GO" id="GO:0016881">
    <property type="term" value="F:acid-amino acid ligase activity"/>
    <property type="evidence" value="ECO:0007669"/>
    <property type="project" value="InterPro"/>
</dbReference>
<keyword evidence="4" id="KW-0472">Membrane</keyword>
<dbReference type="PANTHER" id="PTHR43024">
    <property type="entry name" value="UDP-N-ACETYLMURAMOYL-TRIPEPTIDE--D-ALANYL-D-ALANINE LIGASE"/>
    <property type="match status" value="1"/>
</dbReference>
<keyword evidence="3" id="KW-0067">ATP-binding</keyword>
<dbReference type="AlphaFoldDB" id="A0A2H9T1J9"/>
<feature type="domain" description="Mur ligase C-terminal" evidence="5">
    <location>
        <begin position="412"/>
        <end position="530"/>
    </location>
</feature>
<comment type="caution">
    <text evidence="7">The sequence shown here is derived from an EMBL/GenBank/DDBJ whole genome shotgun (WGS) entry which is preliminary data.</text>
</comment>
<dbReference type="SUPFAM" id="SSF53623">
    <property type="entry name" value="MurD-like peptide ligases, catalytic domain"/>
    <property type="match status" value="1"/>
</dbReference>
<keyword evidence="4" id="KW-1133">Transmembrane helix</keyword>
<organism evidence="7 8">
    <name type="scientific">Candidatus Staskawiczbacteria bacterium CG10_big_fil_rev_8_21_14_0_10_38_10</name>
    <dbReference type="NCBI Taxonomy" id="1974891"/>
    <lineage>
        <taxon>Bacteria</taxon>
        <taxon>Candidatus Staskawicziibacteriota</taxon>
    </lineage>
</organism>
<reference evidence="8" key="1">
    <citation type="submission" date="2017-09" db="EMBL/GenBank/DDBJ databases">
        <title>Depth-based differentiation of microbial function through sediment-hosted aquifers and enrichment of novel symbionts in the deep terrestrial subsurface.</title>
        <authorList>
            <person name="Probst A.J."/>
            <person name="Ladd B."/>
            <person name="Jarett J.K."/>
            <person name="Geller-Mcgrath D.E."/>
            <person name="Sieber C.M.K."/>
            <person name="Emerson J.B."/>
            <person name="Anantharaman K."/>
            <person name="Thomas B.C."/>
            <person name="Malmstrom R."/>
            <person name="Stieglmeier M."/>
            <person name="Klingl A."/>
            <person name="Woyke T."/>
            <person name="Ryan C.M."/>
            <person name="Banfield J.F."/>
        </authorList>
    </citation>
    <scope>NUCLEOTIDE SEQUENCE [LARGE SCALE GENOMIC DNA]</scope>
</reference>
<name>A0A2H9T1J9_9BACT</name>
<proteinExistence type="predicted"/>
<feature type="transmembrane region" description="Helical" evidence="4">
    <location>
        <begin position="46"/>
        <end position="64"/>
    </location>
</feature>
<evidence type="ECO:0000256" key="4">
    <source>
        <dbReference type="SAM" id="Phobius"/>
    </source>
</evidence>
<accession>A0A2H9T1J9</accession>
<evidence type="ECO:0000256" key="2">
    <source>
        <dbReference type="ARBA" id="ARBA00022741"/>
    </source>
</evidence>
<protein>
    <submittedName>
        <fullName evidence="7">Uncharacterized protein</fullName>
    </submittedName>
</protein>
<dbReference type="Proteomes" id="UP000236946">
    <property type="component" value="Unassembled WGS sequence"/>
</dbReference>
<dbReference type="InterPro" id="IPR036565">
    <property type="entry name" value="Mur-like_cat_sf"/>
</dbReference>
<feature type="transmembrane region" description="Helical" evidence="4">
    <location>
        <begin position="112"/>
        <end position="132"/>
    </location>
</feature>
<feature type="domain" description="Mur ligase central" evidence="6">
    <location>
        <begin position="190"/>
        <end position="386"/>
    </location>
</feature>
<dbReference type="SUPFAM" id="SSF53244">
    <property type="entry name" value="MurD-like peptide ligases, peptide-binding domain"/>
    <property type="match status" value="1"/>
</dbReference>
<dbReference type="EMBL" id="PFEN01000024">
    <property type="protein sequence ID" value="PJE69549.1"/>
    <property type="molecule type" value="Genomic_DNA"/>
</dbReference>
<dbReference type="Pfam" id="PF02875">
    <property type="entry name" value="Mur_ligase_C"/>
    <property type="match status" value="1"/>
</dbReference>
<dbReference type="InterPro" id="IPR004101">
    <property type="entry name" value="Mur_ligase_C"/>
</dbReference>
<dbReference type="Gene3D" id="3.40.1190.10">
    <property type="entry name" value="Mur-like, catalytic domain"/>
    <property type="match status" value="1"/>
</dbReference>
<dbReference type="InterPro" id="IPR036615">
    <property type="entry name" value="Mur_ligase_C_dom_sf"/>
</dbReference>
<dbReference type="PANTHER" id="PTHR43024:SF1">
    <property type="entry name" value="UDP-N-ACETYLMURAMOYL-TRIPEPTIDE--D-ALANYL-D-ALANINE LIGASE"/>
    <property type="match status" value="1"/>
</dbReference>
<evidence type="ECO:0000313" key="8">
    <source>
        <dbReference type="Proteomes" id="UP000236946"/>
    </source>
</evidence>
<evidence type="ECO:0000259" key="6">
    <source>
        <dbReference type="Pfam" id="PF08245"/>
    </source>
</evidence>
<evidence type="ECO:0000256" key="3">
    <source>
        <dbReference type="ARBA" id="ARBA00022840"/>
    </source>
</evidence>
<dbReference type="Gene3D" id="3.90.190.20">
    <property type="entry name" value="Mur ligase, C-terminal domain"/>
    <property type="match status" value="1"/>
</dbReference>
<sequence>MFFLLGVFWFTRTAKNLLFWIYLWQLKEYHIGRFLDHFRTQKGKSLLLNPLQIYKLFFIGLFIVGVSQKWVSPVFILILVLFLVYFIESLVFFNGISGKRVKIPTLTVKTSILISAGMIILVLFPLITFWIFRDIFWYTVALLVFDIFCPVIVSFIVLFFQPFAFLMKKRVLKRAKLKREEFKKLLVIGITGSYGKTSTKEFLATILSQKFSVLKTKEHINAEIGIAQTILKELKHEHQIFITEIGAYEKGKIKEVCEMLQPKFGVLTGINEQHMATFGSQNNIVAGKYELIRSLPQNGAAFFNGDNEFCQKLYEKTDEKKKIVFSTPGRSSKIIETPDLLASDILVEKESVSFKVISKDGDKAGFKLNLLGAQNIENILLAAVVAKELGMSLEEIAKTCQRVKPDEGGMKLKKGISDVNIIDSTYSSNPNGVISHLEYLKIWPGRKIIIMPCLIELGKASKEVHKRIGKKIAEVCDLAIITTEDRFEDIESGAIKAGKKKNILLMENPLEILEKIKSFCQPTDVILLEGRLPKQLINLLVS</sequence>
<keyword evidence="4" id="KW-0812">Transmembrane</keyword>
<dbReference type="InterPro" id="IPR051046">
    <property type="entry name" value="MurCDEF_CellWall_CoF430Synth"/>
</dbReference>
<evidence type="ECO:0000259" key="5">
    <source>
        <dbReference type="Pfam" id="PF02875"/>
    </source>
</evidence>
<keyword evidence="2" id="KW-0547">Nucleotide-binding</keyword>
<feature type="transmembrane region" description="Helical" evidence="4">
    <location>
        <begin position="6"/>
        <end position="25"/>
    </location>
</feature>
<dbReference type="InterPro" id="IPR013221">
    <property type="entry name" value="Mur_ligase_cen"/>
</dbReference>
<evidence type="ECO:0000256" key="1">
    <source>
        <dbReference type="ARBA" id="ARBA00022598"/>
    </source>
</evidence>